<dbReference type="OrthoDB" id="657601at2759"/>
<evidence type="ECO:0000313" key="8">
    <source>
        <dbReference type="Proteomes" id="UP000541444"/>
    </source>
</evidence>
<evidence type="ECO:0000256" key="4">
    <source>
        <dbReference type="ARBA" id="ARBA00022989"/>
    </source>
</evidence>
<evidence type="ECO:0000256" key="5">
    <source>
        <dbReference type="ARBA" id="ARBA00023136"/>
    </source>
</evidence>
<gene>
    <name evidence="7" type="ORF">GIB67_041382</name>
</gene>
<keyword evidence="5 6" id="KW-0472">Membrane</keyword>
<dbReference type="PANTHER" id="PTHR31621:SF5">
    <property type="entry name" value="PROTEIN DMP10"/>
    <property type="match status" value="1"/>
</dbReference>
<proteinExistence type="inferred from homology"/>
<evidence type="ECO:0000256" key="1">
    <source>
        <dbReference type="ARBA" id="ARBA00004141"/>
    </source>
</evidence>
<evidence type="ECO:0000313" key="7">
    <source>
        <dbReference type="EMBL" id="KAF6145187.1"/>
    </source>
</evidence>
<dbReference type="InterPro" id="IPR007770">
    <property type="entry name" value="DMP"/>
</dbReference>
<dbReference type="Pfam" id="PF14223">
    <property type="entry name" value="Retrotran_gag_2"/>
    <property type="match status" value="1"/>
</dbReference>
<feature type="transmembrane region" description="Helical" evidence="6">
    <location>
        <begin position="279"/>
        <end position="297"/>
    </location>
</feature>
<sequence>MVEGTSIGDYLGSLNGIISELESIRVKVEDEDKALQIIWSLPSTFKHLRPKLVYEKETLSFEEVTSMLLSEEKRLKGSESFVENSAMVVNGKRSFNRSDCKAGKCTRASSARGSESDTNKLTMVTGNDSDEALLVVTIDGSHHDRGWGVLSGNLNALVGKSVGGDVNVVCTKGAMKISRKGNLVQGGAMARSTKMIIKLVPIGGSRKSLDSGFLSRVSCWGLSVRVEANIRERKVPMADKTLGTVANLVKLLPGGTVLAFQALAPSFSNYGVCHISNKVLTVTLLVLLTLSCFFFTFTDTLTNGGKLYCGIATWKGFYIFNSDEKKERNVMNTVMTTMDLSKYRIRGIDFVHAFFSCLVFLALAFGDSGIQRCFFPGSGVNGKQLLVNLPLGIGFMSSIVFIIFPTSRKGIGYSENDVVQPSSDNVLVQPLRNGVA</sequence>
<dbReference type="GO" id="GO:0016020">
    <property type="term" value="C:membrane"/>
    <property type="evidence" value="ECO:0007669"/>
    <property type="project" value="UniProtKB-SubCell"/>
</dbReference>
<evidence type="ECO:0000256" key="2">
    <source>
        <dbReference type="ARBA" id="ARBA00008707"/>
    </source>
</evidence>
<dbReference type="Pfam" id="PF05078">
    <property type="entry name" value="DUF679"/>
    <property type="match status" value="1"/>
</dbReference>
<keyword evidence="4 6" id="KW-1133">Transmembrane helix</keyword>
<comment type="caution">
    <text evidence="7">The sequence shown here is derived from an EMBL/GenBank/DDBJ whole genome shotgun (WGS) entry which is preliminary data.</text>
</comment>
<dbReference type="AlphaFoldDB" id="A0A7J7LRE5"/>
<dbReference type="PANTHER" id="PTHR31621">
    <property type="entry name" value="PROTEIN DMP3"/>
    <property type="match status" value="1"/>
</dbReference>
<organism evidence="7 8">
    <name type="scientific">Kingdonia uniflora</name>
    <dbReference type="NCBI Taxonomy" id="39325"/>
    <lineage>
        <taxon>Eukaryota</taxon>
        <taxon>Viridiplantae</taxon>
        <taxon>Streptophyta</taxon>
        <taxon>Embryophyta</taxon>
        <taxon>Tracheophyta</taxon>
        <taxon>Spermatophyta</taxon>
        <taxon>Magnoliopsida</taxon>
        <taxon>Ranunculales</taxon>
        <taxon>Circaeasteraceae</taxon>
        <taxon>Kingdonia</taxon>
    </lineage>
</organism>
<dbReference type="EMBL" id="JACGCM010002082">
    <property type="protein sequence ID" value="KAF6145187.1"/>
    <property type="molecule type" value="Genomic_DNA"/>
</dbReference>
<protein>
    <submittedName>
        <fullName evidence="7">Uncharacterized protein</fullName>
    </submittedName>
</protein>
<comment type="subcellular location">
    <subcellularLocation>
        <location evidence="1">Membrane</location>
        <topology evidence="1">Multi-pass membrane protein</topology>
    </subcellularLocation>
</comment>
<comment type="similarity">
    <text evidence="2">Belongs to the plant DMP1 protein family.</text>
</comment>
<feature type="transmembrane region" description="Helical" evidence="6">
    <location>
        <begin position="385"/>
        <end position="404"/>
    </location>
</feature>
<dbReference type="GO" id="GO:0005737">
    <property type="term" value="C:cytoplasm"/>
    <property type="evidence" value="ECO:0007669"/>
    <property type="project" value="UniProtKB-ARBA"/>
</dbReference>
<accession>A0A7J7LRE5</accession>
<dbReference type="Proteomes" id="UP000541444">
    <property type="component" value="Unassembled WGS sequence"/>
</dbReference>
<reference evidence="7 8" key="1">
    <citation type="journal article" date="2020" name="IScience">
        <title>Genome Sequencing of the Endangered Kingdonia uniflora (Circaeasteraceae, Ranunculales) Reveals Potential Mechanisms of Evolutionary Specialization.</title>
        <authorList>
            <person name="Sun Y."/>
            <person name="Deng T."/>
            <person name="Zhang A."/>
            <person name="Moore M.J."/>
            <person name="Landis J.B."/>
            <person name="Lin N."/>
            <person name="Zhang H."/>
            <person name="Zhang X."/>
            <person name="Huang J."/>
            <person name="Zhang X."/>
            <person name="Sun H."/>
            <person name="Wang H."/>
        </authorList>
    </citation>
    <scope>NUCLEOTIDE SEQUENCE [LARGE SCALE GENOMIC DNA]</scope>
    <source>
        <strain evidence="7">TB1705</strain>
        <tissue evidence="7">Leaf</tissue>
    </source>
</reference>
<evidence type="ECO:0000256" key="6">
    <source>
        <dbReference type="SAM" id="Phobius"/>
    </source>
</evidence>
<dbReference type="GO" id="GO:0010256">
    <property type="term" value="P:endomembrane system organization"/>
    <property type="evidence" value="ECO:0007669"/>
    <property type="project" value="TreeGrafter"/>
</dbReference>
<feature type="transmembrane region" description="Helical" evidence="6">
    <location>
        <begin position="347"/>
        <end position="365"/>
    </location>
</feature>
<keyword evidence="3 6" id="KW-0812">Transmembrane</keyword>
<name>A0A7J7LRE5_9MAGN</name>
<evidence type="ECO:0000256" key="3">
    <source>
        <dbReference type="ARBA" id="ARBA00022692"/>
    </source>
</evidence>
<keyword evidence="8" id="KW-1185">Reference proteome</keyword>